<proteinExistence type="predicted"/>
<comment type="caution">
    <text evidence="1">The sequence shown here is derived from an EMBL/GenBank/DDBJ whole genome shotgun (WGS) entry which is preliminary data.</text>
</comment>
<keyword evidence="2" id="KW-1185">Reference proteome</keyword>
<accession>A0A3A8AGQ9</accession>
<organism evidence="1 2">
    <name type="scientific">Oceaniradius stylonematis</name>
    <dbReference type="NCBI Taxonomy" id="2184161"/>
    <lineage>
        <taxon>Bacteria</taxon>
        <taxon>Pseudomonadati</taxon>
        <taxon>Pseudomonadota</taxon>
        <taxon>Alphaproteobacteria</taxon>
        <taxon>Hyphomicrobiales</taxon>
        <taxon>Ahrensiaceae</taxon>
        <taxon>Oceaniradius</taxon>
    </lineage>
</organism>
<protein>
    <submittedName>
        <fullName evidence="1">DUF922 domain-containing protein</fullName>
    </submittedName>
</protein>
<gene>
    <name evidence="1" type="ORF">DEM25_014860</name>
</gene>
<sequence length="155" mass="17039">MALYRSIGANGPVVSLRRAIALTEYELLWGRDYVPDGTACRLAEVRPFLTITYRLPRPRAALDGGTQAKWSTFIAGITAHEHVHGALMRGMVDDIIGETLGLVVTDDPGCQKIRAEVERRVIAAHARYKAKNRAFEQSEMAPGGNVQRLVLGLVK</sequence>
<reference evidence="1 2" key="1">
    <citation type="journal article" date="2018" name="Int. J. Syst. Bacteriol.">
        <title>Oceaniradius stylonemae gen. nov., sp. nov., isolated from a red alga, Stylonema cornu-cervi.</title>
        <authorList>
            <person name="Jeong S."/>
        </authorList>
    </citation>
    <scope>NUCLEOTIDE SEQUENCE [LARGE SCALE GENOMIC DNA]</scope>
    <source>
        <strain evidence="1 2">StC1</strain>
    </source>
</reference>
<name>A0A3A8AGQ9_9HYPH</name>
<dbReference type="AlphaFoldDB" id="A0A3A8AGQ9"/>
<dbReference type="Pfam" id="PF06037">
    <property type="entry name" value="DUF922"/>
    <property type="match status" value="1"/>
</dbReference>
<dbReference type="EMBL" id="QFWV02000008">
    <property type="protein sequence ID" value="RKF05854.1"/>
    <property type="molecule type" value="Genomic_DNA"/>
</dbReference>
<evidence type="ECO:0000313" key="2">
    <source>
        <dbReference type="Proteomes" id="UP000246132"/>
    </source>
</evidence>
<evidence type="ECO:0000313" key="1">
    <source>
        <dbReference type="EMBL" id="RKF05854.1"/>
    </source>
</evidence>
<dbReference type="InterPro" id="IPR010321">
    <property type="entry name" value="DUF922"/>
</dbReference>
<dbReference type="Proteomes" id="UP000246132">
    <property type="component" value="Unassembled WGS sequence"/>
</dbReference>